<dbReference type="Proteomes" id="UP000095280">
    <property type="component" value="Unplaced"/>
</dbReference>
<dbReference type="SUPFAM" id="SSF81321">
    <property type="entry name" value="Family A G protein-coupled receptor-like"/>
    <property type="match status" value="1"/>
</dbReference>
<evidence type="ECO:0000313" key="12">
    <source>
        <dbReference type="Proteomes" id="UP000095280"/>
    </source>
</evidence>
<accession>A0A1I8FYJ6</accession>
<evidence type="ECO:0000256" key="8">
    <source>
        <dbReference type="ARBA" id="ARBA00023224"/>
    </source>
</evidence>
<dbReference type="PANTHER" id="PTHR24248:SF72">
    <property type="entry name" value="G-PROTEIN COUPLED RECEPTORS FAMILY 1 PROFILE DOMAIN-CONTAINING PROTEIN"/>
    <property type="match status" value="1"/>
</dbReference>
<dbReference type="GO" id="GO:0005886">
    <property type="term" value="C:plasma membrane"/>
    <property type="evidence" value="ECO:0007669"/>
    <property type="project" value="UniProtKB-SubCell"/>
</dbReference>
<dbReference type="PANTHER" id="PTHR24248">
    <property type="entry name" value="ADRENERGIC RECEPTOR-RELATED G-PROTEIN COUPLED RECEPTOR"/>
    <property type="match status" value="1"/>
</dbReference>
<dbReference type="GO" id="GO:0071880">
    <property type="term" value="P:adenylate cyclase-activating adrenergic receptor signaling pathway"/>
    <property type="evidence" value="ECO:0007669"/>
    <property type="project" value="TreeGrafter"/>
</dbReference>
<evidence type="ECO:0000256" key="4">
    <source>
        <dbReference type="ARBA" id="ARBA00022989"/>
    </source>
</evidence>
<keyword evidence="12" id="KW-1185">Reference proteome</keyword>
<protein>
    <submittedName>
        <fullName evidence="13">G_PROTEIN_RECEP_F1_2 domain-containing protein</fullName>
    </submittedName>
</protein>
<keyword evidence="4 10" id="KW-1133">Transmembrane helix</keyword>
<feature type="transmembrane region" description="Helical" evidence="10">
    <location>
        <begin position="147"/>
        <end position="167"/>
    </location>
</feature>
<keyword evidence="7 9" id="KW-0675">Receptor</keyword>
<evidence type="ECO:0000259" key="11">
    <source>
        <dbReference type="PROSITE" id="PS50262"/>
    </source>
</evidence>
<feature type="transmembrane region" description="Helical" evidence="10">
    <location>
        <begin position="296"/>
        <end position="314"/>
    </location>
</feature>
<keyword evidence="8 9" id="KW-0807">Transducer</keyword>
<evidence type="ECO:0000256" key="1">
    <source>
        <dbReference type="ARBA" id="ARBA00004651"/>
    </source>
</evidence>
<keyword evidence="2" id="KW-1003">Cell membrane</keyword>
<evidence type="ECO:0000256" key="7">
    <source>
        <dbReference type="ARBA" id="ARBA00023170"/>
    </source>
</evidence>
<dbReference type="PRINTS" id="PR00237">
    <property type="entry name" value="GPCRRHODOPSN"/>
</dbReference>
<keyword evidence="5 9" id="KW-0297">G-protein coupled receptor</keyword>
<dbReference type="CDD" id="cd14967">
    <property type="entry name" value="7tmA_amine_R-like"/>
    <property type="match status" value="1"/>
</dbReference>
<keyword evidence="6 10" id="KW-0472">Membrane</keyword>
<dbReference type="PROSITE" id="PS00237">
    <property type="entry name" value="G_PROTEIN_RECEP_F1_1"/>
    <property type="match status" value="1"/>
</dbReference>
<evidence type="ECO:0000256" key="9">
    <source>
        <dbReference type="RuleBase" id="RU000688"/>
    </source>
</evidence>
<evidence type="ECO:0000256" key="6">
    <source>
        <dbReference type="ARBA" id="ARBA00023136"/>
    </source>
</evidence>
<feature type="transmembrane region" description="Helical" evidence="10">
    <location>
        <begin position="30"/>
        <end position="56"/>
    </location>
</feature>
<feature type="transmembrane region" description="Helical" evidence="10">
    <location>
        <begin position="193"/>
        <end position="214"/>
    </location>
</feature>
<reference evidence="13" key="1">
    <citation type="submission" date="2016-11" db="UniProtKB">
        <authorList>
            <consortium name="WormBaseParasite"/>
        </authorList>
    </citation>
    <scope>IDENTIFICATION</scope>
</reference>
<evidence type="ECO:0000313" key="13">
    <source>
        <dbReference type="WBParaSite" id="maker-uti_cns_0000355-snap-gene-0.10-mRNA-1"/>
    </source>
</evidence>
<keyword evidence="3 9" id="KW-0812">Transmembrane</keyword>
<sequence length="402" mass="43599">SSNSMVSTAMANSSENSSCSDSLQLDRWSLATALALGLISFATVFGNSLVLLAVLLHTSLRSTTVIFVSNLAVADLLLGACVLPLSSVLEITHGCWLFGPLLCDLWASIDVLCCTASIMSLCAISMDRYVGVTRPLQRGRIVSKRRACVIVLCVWLLSGLVSVGPLIGWRDQQQQQAADGDHQQCAVSDNPSYIMFSSLFSFYLPLGIVVFFYIRVYQAAARQTRFLASGVKTTRATGHGSSNASHATASDTVTLRVHRGGAGAGGGRGGPSGDLQLSSRLLAADFDARKKQQKTLGIVVGVFIVCWLPFFFLYPFKWIFCKSCAIPELAFKVAFWLGYCNSLCNPVIYACWNRDFRRAFGRILTCQVRRANRAGAQTRATAATGARSQQKPLLLNNLSELH</sequence>
<dbReference type="SMART" id="SM01381">
    <property type="entry name" value="7TM_GPCR_Srsx"/>
    <property type="match status" value="1"/>
</dbReference>
<dbReference type="AlphaFoldDB" id="A0A1I8FYJ6"/>
<evidence type="ECO:0000256" key="2">
    <source>
        <dbReference type="ARBA" id="ARBA00022475"/>
    </source>
</evidence>
<dbReference type="GO" id="GO:0004937">
    <property type="term" value="F:alpha1-adrenergic receptor activity"/>
    <property type="evidence" value="ECO:0007669"/>
    <property type="project" value="TreeGrafter"/>
</dbReference>
<dbReference type="GO" id="GO:0007200">
    <property type="term" value="P:phospholipase C-activating G protein-coupled receptor signaling pathway"/>
    <property type="evidence" value="ECO:0007669"/>
    <property type="project" value="TreeGrafter"/>
</dbReference>
<dbReference type="GO" id="GO:0007204">
    <property type="term" value="P:positive regulation of cytosolic calcium ion concentration"/>
    <property type="evidence" value="ECO:0007669"/>
    <property type="project" value="TreeGrafter"/>
</dbReference>
<dbReference type="WBParaSite" id="maker-uti_cns_0000355-snap-gene-0.10-mRNA-1">
    <property type="protein sequence ID" value="maker-uti_cns_0000355-snap-gene-0.10-mRNA-1"/>
    <property type="gene ID" value="maker-uti_cns_0000355-snap-gene-0.10"/>
</dbReference>
<comment type="subcellular location">
    <subcellularLocation>
        <location evidence="1">Cell membrane</location>
        <topology evidence="1">Multi-pass membrane protein</topology>
    </subcellularLocation>
</comment>
<dbReference type="InterPro" id="IPR000276">
    <property type="entry name" value="GPCR_Rhodpsn"/>
</dbReference>
<dbReference type="GO" id="GO:0043410">
    <property type="term" value="P:positive regulation of MAPK cascade"/>
    <property type="evidence" value="ECO:0007669"/>
    <property type="project" value="TreeGrafter"/>
</dbReference>
<feature type="transmembrane region" description="Helical" evidence="10">
    <location>
        <begin position="334"/>
        <end position="352"/>
    </location>
</feature>
<organism evidence="12 13">
    <name type="scientific">Macrostomum lignano</name>
    <dbReference type="NCBI Taxonomy" id="282301"/>
    <lineage>
        <taxon>Eukaryota</taxon>
        <taxon>Metazoa</taxon>
        <taxon>Spiralia</taxon>
        <taxon>Lophotrochozoa</taxon>
        <taxon>Platyhelminthes</taxon>
        <taxon>Rhabditophora</taxon>
        <taxon>Macrostomorpha</taxon>
        <taxon>Macrostomida</taxon>
        <taxon>Macrostomidae</taxon>
        <taxon>Macrostomum</taxon>
    </lineage>
</organism>
<feature type="domain" description="G-protein coupled receptors family 1 profile" evidence="11">
    <location>
        <begin position="46"/>
        <end position="349"/>
    </location>
</feature>
<dbReference type="PROSITE" id="PS50262">
    <property type="entry name" value="G_PROTEIN_RECEP_F1_2"/>
    <property type="match status" value="1"/>
</dbReference>
<feature type="transmembrane region" description="Helical" evidence="10">
    <location>
        <begin position="105"/>
        <end position="126"/>
    </location>
</feature>
<evidence type="ECO:0000256" key="3">
    <source>
        <dbReference type="ARBA" id="ARBA00022692"/>
    </source>
</evidence>
<comment type="similarity">
    <text evidence="9">Belongs to the G-protein coupled receptor 1 family.</text>
</comment>
<name>A0A1I8FYJ6_9PLAT</name>
<evidence type="ECO:0000256" key="10">
    <source>
        <dbReference type="SAM" id="Phobius"/>
    </source>
</evidence>
<dbReference type="GO" id="GO:0007267">
    <property type="term" value="P:cell-cell signaling"/>
    <property type="evidence" value="ECO:0007669"/>
    <property type="project" value="TreeGrafter"/>
</dbReference>
<dbReference type="Gene3D" id="1.20.1070.10">
    <property type="entry name" value="Rhodopsin 7-helix transmembrane proteins"/>
    <property type="match status" value="1"/>
</dbReference>
<dbReference type="InterPro" id="IPR017452">
    <property type="entry name" value="GPCR_Rhodpsn_7TM"/>
</dbReference>
<dbReference type="Pfam" id="PF00001">
    <property type="entry name" value="7tm_1"/>
    <property type="match status" value="1"/>
</dbReference>
<evidence type="ECO:0000256" key="5">
    <source>
        <dbReference type="ARBA" id="ARBA00023040"/>
    </source>
</evidence>
<feature type="transmembrane region" description="Helical" evidence="10">
    <location>
        <begin position="63"/>
        <end position="85"/>
    </location>
</feature>
<proteinExistence type="inferred from homology"/>